<name>A0A521FTS7_9SPHI</name>
<dbReference type="AlphaFoldDB" id="A0A521FTS7"/>
<organism evidence="1 2">
    <name type="scientific">Pedobacter westerhofensis</name>
    <dbReference type="NCBI Taxonomy" id="425512"/>
    <lineage>
        <taxon>Bacteria</taxon>
        <taxon>Pseudomonadati</taxon>
        <taxon>Bacteroidota</taxon>
        <taxon>Sphingobacteriia</taxon>
        <taxon>Sphingobacteriales</taxon>
        <taxon>Sphingobacteriaceae</taxon>
        <taxon>Pedobacter</taxon>
    </lineage>
</organism>
<dbReference type="EMBL" id="FXTN01000024">
    <property type="protein sequence ID" value="SMO99599.1"/>
    <property type="molecule type" value="Genomic_DNA"/>
</dbReference>
<gene>
    <name evidence="1" type="ORF">SAMN06265348_1241</name>
</gene>
<keyword evidence="2" id="KW-1185">Reference proteome</keyword>
<proteinExistence type="predicted"/>
<evidence type="ECO:0000313" key="1">
    <source>
        <dbReference type="EMBL" id="SMO99599.1"/>
    </source>
</evidence>
<dbReference type="RefSeq" id="WP_221931423.1">
    <property type="nucleotide sequence ID" value="NZ_FXTN01000024.1"/>
</dbReference>
<sequence>RLSGAFATTLGSQVRGSVCTETEGSLLLKYAVDPHKRLFDVAGNRINSAFGATILIYKFQFADVLEHW</sequence>
<feature type="non-terminal residue" evidence="1">
    <location>
        <position position="1"/>
    </location>
</feature>
<reference evidence="1 2" key="1">
    <citation type="submission" date="2017-05" db="EMBL/GenBank/DDBJ databases">
        <authorList>
            <person name="Varghese N."/>
            <person name="Submissions S."/>
        </authorList>
    </citation>
    <scope>NUCLEOTIDE SEQUENCE [LARGE SCALE GENOMIC DNA]</scope>
    <source>
        <strain evidence="1 2">DSM 19036</strain>
    </source>
</reference>
<accession>A0A521FTS7</accession>
<evidence type="ECO:0000313" key="2">
    <source>
        <dbReference type="Proteomes" id="UP000320300"/>
    </source>
</evidence>
<protein>
    <submittedName>
        <fullName evidence="1">Uncharacterized protein</fullName>
    </submittedName>
</protein>
<dbReference type="Proteomes" id="UP000320300">
    <property type="component" value="Unassembled WGS sequence"/>
</dbReference>